<evidence type="ECO:0000313" key="5">
    <source>
        <dbReference type="EMBL" id="MFC0676157.1"/>
    </source>
</evidence>
<dbReference type="RefSeq" id="WP_376983205.1">
    <property type="nucleotide sequence ID" value="NZ_JBHLSV010000044.1"/>
</dbReference>
<dbReference type="SUPFAM" id="SSF55194">
    <property type="entry name" value="Ribosome recycling factor, RRF"/>
    <property type="match status" value="1"/>
</dbReference>
<comment type="function">
    <text evidence="3">Responsible for the release of ribosomes from messenger RNA at the termination of protein biosynthesis. May increase the efficiency of translation by recycling ribosomes from one round of translation to another.</text>
</comment>
<proteinExistence type="inferred from homology"/>
<dbReference type="HAMAP" id="MF_00040">
    <property type="entry name" value="RRF"/>
    <property type="match status" value="1"/>
</dbReference>
<keyword evidence="6" id="KW-1185">Reference proteome</keyword>
<dbReference type="InterPro" id="IPR002661">
    <property type="entry name" value="Ribosome_recyc_fac"/>
</dbReference>
<dbReference type="PANTHER" id="PTHR20982">
    <property type="entry name" value="RIBOSOME RECYCLING FACTOR"/>
    <property type="match status" value="1"/>
</dbReference>
<name>A0ABV6RGP0_9MICO</name>
<dbReference type="Gene3D" id="3.30.1360.40">
    <property type="match status" value="1"/>
</dbReference>
<comment type="subcellular location">
    <subcellularLocation>
        <location evidence="3">Cytoplasm</location>
    </subcellularLocation>
</comment>
<evidence type="ECO:0000256" key="2">
    <source>
        <dbReference type="ARBA" id="ARBA00022917"/>
    </source>
</evidence>
<evidence type="ECO:0000313" key="6">
    <source>
        <dbReference type="Proteomes" id="UP001589793"/>
    </source>
</evidence>
<dbReference type="PANTHER" id="PTHR20982:SF3">
    <property type="entry name" value="MITOCHONDRIAL RIBOSOME RECYCLING FACTOR PSEUDO 1"/>
    <property type="match status" value="1"/>
</dbReference>
<gene>
    <name evidence="3 5" type="primary">frr</name>
    <name evidence="5" type="ORF">ACFFF6_19590</name>
</gene>
<comment type="similarity">
    <text evidence="1 3">Belongs to the RRF family.</text>
</comment>
<dbReference type="InterPro" id="IPR036191">
    <property type="entry name" value="RRF_sf"/>
</dbReference>
<dbReference type="InterPro" id="IPR023584">
    <property type="entry name" value="Ribosome_recyc_fac_dom"/>
</dbReference>
<dbReference type="NCBIfam" id="TIGR00496">
    <property type="entry name" value="frr"/>
    <property type="match status" value="1"/>
</dbReference>
<dbReference type="Gene3D" id="1.10.132.20">
    <property type="entry name" value="Ribosome-recycling factor"/>
    <property type="match status" value="1"/>
</dbReference>
<reference evidence="5 6" key="1">
    <citation type="submission" date="2024-09" db="EMBL/GenBank/DDBJ databases">
        <authorList>
            <person name="Sun Q."/>
            <person name="Mori K."/>
        </authorList>
    </citation>
    <scope>NUCLEOTIDE SEQUENCE [LARGE SCALE GENOMIC DNA]</scope>
    <source>
        <strain evidence="5 6">CICC 10874</strain>
    </source>
</reference>
<protein>
    <recommendedName>
        <fullName evidence="3">Ribosome-recycling factor</fullName>
        <shortName evidence="3">RRF</shortName>
    </recommendedName>
    <alternativeName>
        <fullName evidence="3">Ribosome-releasing factor</fullName>
    </alternativeName>
</protein>
<organism evidence="5 6">
    <name type="scientific">Brachybacterium hainanense</name>
    <dbReference type="NCBI Taxonomy" id="1541174"/>
    <lineage>
        <taxon>Bacteria</taxon>
        <taxon>Bacillati</taxon>
        <taxon>Actinomycetota</taxon>
        <taxon>Actinomycetes</taxon>
        <taxon>Micrococcales</taxon>
        <taxon>Dermabacteraceae</taxon>
        <taxon>Brachybacterium</taxon>
    </lineage>
</organism>
<dbReference type="EMBL" id="JBHLSV010000044">
    <property type="protein sequence ID" value="MFC0676157.1"/>
    <property type="molecule type" value="Genomic_DNA"/>
</dbReference>
<comment type="caution">
    <text evidence="5">The sequence shown here is derived from an EMBL/GenBank/DDBJ whole genome shotgun (WGS) entry which is preliminary data.</text>
</comment>
<accession>A0ABV6RGP0</accession>
<evidence type="ECO:0000256" key="1">
    <source>
        <dbReference type="ARBA" id="ARBA00005912"/>
    </source>
</evidence>
<keyword evidence="3" id="KW-0963">Cytoplasm</keyword>
<evidence type="ECO:0000259" key="4">
    <source>
        <dbReference type="Pfam" id="PF01765"/>
    </source>
</evidence>
<dbReference type="Pfam" id="PF01765">
    <property type="entry name" value="RRF"/>
    <property type="match status" value="1"/>
</dbReference>
<evidence type="ECO:0000256" key="3">
    <source>
        <dbReference type="HAMAP-Rule" id="MF_00040"/>
    </source>
</evidence>
<dbReference type="CDD" id="cd00520">
    <property type="entry name" value="RRF"/>
    <property type="match status" value="1"/>
</dbReference>
<sequence>MSDDVAGILKDAEAKMSKSVEVTKEDFTAIRTGRASAAMFQGIDVEYYGAPTPLNQLASLQFPEARTVIVTPYDKSAMQAVETALRESDLGVNPTNNGDNLRVVLPALTEERRRDYIKLAKNKAEDGKVAVRGSRGNAKKAIEKLVKDKEIGEDEGTRAEKELEALTKKFIEQVDVALAAKETELATV</sequence>
<feature type="domain" description="Ribosome recycling factor" evidence="4">
    <location>
        <begin position="24"/>
        <end position="185"/>
    </location>
</feature>
<dbReference type="Proteomes" id="UP001589793">
    <property type="component" value="Unassembled WGS sequence"/>
</dbReference>
<keyword evidence="2 3" id="KW-0648">Protein biosynthesis</keyword>